<organism evidence="2 3">
    <name type="scientific">Nocardia jiangsuensis</name>
    <dbReference type="NCBI Taxonomy" id="1691563"/>
    <lineage>
        <taxon>Bacteria</taxon>
        <taxon>Bacillati</taxon>
        <taxon>Actinomycetota</taxon>
        <taxon>Actinomycetes</taxon>
        <taxon>Mycobacteriales</taxon>
        <taxon>Nocardiaceae</taxon>
        <taxon>Nocardia</taxon>
    </lineage>
</organism>
<dbReference type="RefSeq" id="WP_378611634.1">
    <property type="nucleotide sequence ID" value="NZ_JBHSAX010000007.1"/>
</dbReference>
<keyword evidence="1" id="KW-0812">Transmembrane</keyword>
<keyword evidence="1" id="KW-1133">Transmembrane helix</keyword>
<accession>A0ABV8DQI0</accession>
<dbReference type="Proteomes" id="UP001595696">
    <property type="component" value="Unassembled WGS sequence"/>
</dbReference>
<evidence type="ECO:0000313" key="3">
    <source>
        <dbReference type="Proteomes" id="UP001595696"/>
    </source>
</evidence>
<evidence type="ECO:0000256" key="1">
    <source>
        <dbReference type="SAM" id="Phobius"/>
    </source>
</evidence>
<keyword evidence="3" id="KW-1185">Reference proteome</keyword>
<protein>
    <recommendedName>
        <fullName evidence="4">PH (Pleckstrin Homology) domain-containing protein</fullName>
    </recommendedName>
</protein>
<feature type="transmembrane region" description="Helical" evidence="1">
    <location>
        <begin position="66"/>
        <end position="91"/>
    </location>
</feature>
<dbReference type="EMBL" id="JBHSAX010000007">
    <property type="protein sequence ID" value="MFC3961877.1"/>
    <property type="molecule type" value="Genomic_DNA"/>
</dbReference>
<keyword evidence="1" id="KW-0472">Membrane</keyword>
<name>A0ABV8DQI0_9NOCA</name>
<reference evidence="3" key="1">
    <citation type="journal article" date="2019" name="Int. J. Syst. Evol. Microbiol.">
        <title>The Global Catalogue of Microorganisms (GCM) 10K type strain sequencing project: providing services to taxonomists for standard genome sequencing and annotation.</title>
        <authorList>
            <consortium name="The Broad Institute Genomics Platform"/>
            <consortium name="The Broad Institute Genome Sequencing Center for Infectious Disease"/>
            <person name="Wu L."/>
            <person name="Ma J."/>
        </authorList>
    </citation>
    <scope>NUCLEOTIDE SEQUENCE [LARGE SCALE GENOMIC DNA]</scope>
    <source>
        <strain evidence="3">CGMCC 4.7330</strain>
    </source>
</reference>
<comment type="caution">
    <text evidence="2">The sequence shown here is derived from an EMBL/GenBank/DDBJ whole genome shotgun (WGS) entry which is preliminary data.</text>
</comment>
<feature type="transmembrane region" description="Helical" evidence="1">
    <location>
        <begin position="30"/>
        <end position="54"/>
    </location>
</feature>
<sequence>MRSSRPDPALRTPPEPAREWRETRLRLRWVALRAWGALLGTLALGPATGLLLYLESTATTPGLRRLAATGSTFTGAAFVLWTLVLALPLFLRYRRRRRALRNPWQQFWFEHVPENGRDWVILIDLDGQIAGSLVLRSRGNTAAALLDSASDAIWFAGNPSRFGILSRPGGLDLHDARRPRLRKPPAPTFHTPPDARFDPPTAVFTMIRDGDRVVMRAADGTPTRRPR</sequence>
<gene>
    <name evidence="2" type="ORF">ACFO0B_07745</name>
</gene>
<evidence type="ECO:0000313" key="2">
    <source>
        <dbReference type="EMBL" id="MFC3961877.1"/>
    </source>
</evidence>
<evidence type="ECO:0008006" key="4">
    <source>
        <dbReference type="Google" id="ProtNLM"/>
    </source>
</evidence>
<proteinExistence type="predicted"/>